<feature type="compositionally biased region" description="Basic and acidic residues" evidence="1">
    <location>
        <begin position="88"/>
        <end position="97"/>
    </location>
</feature>
<organism evidence="2 3">
    <name type="scientific">Pterulicium gracile</name>
    <dbReference type="NCBI Taxonomy" id="1884261"/>
    <lineage>
        <taxon>Eukaryota</taxon>
        <taxon>Fungi</taxon>
        <taxon>Dikarya</taxon>
        <taxon>Basidiomycota</taxon>
        <taxon>Agaricomycotina</taxon>
        <taxon>Agaricomycetes</taxon>
        <taxon>Agaricomycetidae</taxon>
        <taxon>Agaricales</taxon>
        <taxon>Pleurotineae</taxon>
        <taxon>Pterulaceae</taxon>
        <taxon>Pterulicium</taxon>
    </lineage>
</organism>
<name>A0A5C3PZX2_9AGAR</name>
<reference evidence="2 3" key="1">
    <citation type="journal article" date="2019" name="Nat. Ecol. Evol.">
        <title>Megaphylogeny resolves global patterns of mushroom evolution.</title>
        <authorList>
            <person name="Varga T."/>
            <person name="Krizsan K."/>
            <person name="Foldi C."/>
            <person name="Dima B."/>
            <person name="Sanchez-Garcia M."/>
            <person name="Sanchez-Ramirez S."/>
            <person name="Szollosi G.J."/>
            <person name="Szarkandi J.G."/>
            <person name="Papp V."/>
            <person name="Albert L."/>
            <person name="Andreopoulos W."/>
            <person name="Angelini C."/>
            <person name="Antonin V."/>
            <person name="Barry K.W."/>
            <person name="Bougher N.L."/>
            <person name="Buchanan P."/>
            <person name="Buyck B."/>
            <person name="Bense V."/>
            <person name="Catcheside P."/>
            <person name="Chovatia M."/>
            <person name="Cooper J."/>
            <person name="Damon W."/>
            <person name="Desjardin D."/>
            <person name="Finy P."/>
            <person name="Geml J."/>
            <person name="Haridas S."/>
            <person name="Hughes K."/>
            <person name="Justo A."/>
            <person name="Karasinski D."/>
            <person name="Kautmanova I."/>
            <person name="Kiss B."/>
            <person name="Kocsube S."/>
            <person name="Kotiranta H."/>
            <person name="LaButti K.M."/>
            <person name="Lechner B.E."/>
            <person name="Liimatainen K."/>
            <person name="Lipzen A."/>
            <person name="Lukacs Z."/>
            <person name="Mihaltcheva S."/>
            <person name="Morgado L.N."/>
            <person name="Niskanen T."/>
            <person name="Noordeloos M.E."/>
            <person name="Ohm R.A."/>
            <person name="Ortiz-Santana B."/>
            <person name="Ovrebo C."/>
            <person name="Racz N."/>
            <person name="Riley R."/>
            <person name="Savchenko A."/>
            <person name="Shiryaev A."/>
            <person name="Soop K."/>
            <person name="Spirin V."/>
            <person name="Szebenyi C."/>
            <person name="Tomsovsky M."/>
            <person name="Tulloss R.E."/>
            <person name="Uehling J."/>
            <person name="Grigoriev I.V."/>
            <person name="Vagvolgyi C."/>
            <person name="Papp T."/>
            <person name="Martin F.M."/>
            <person name="Miettinen O."/>
            <person name="Hibbett D.S."/>
            <person name="Nagy L.G."/>
        </authorList>
    </citation>
    <scope>NUCLEOTIDE SEQUENCE [LARGE SCALE GENOMIC DNA]</scope>
    <source>
        <strain evidence="2 3">CBS 309.79</strain>
    </source>
</reference>
<dbReference type="Proteomes" id="UP000305067">
    <property type="component" value="Unassembled WGS sequence"/>
</dbReference>
<protein>
    <submittedName>
        <fullName evidence="2">Uncharacterized protein</fullName>
    </submittedName>
</protein>
<proteinExistence type="predicted"/>
<sequence length="158" mass="17548">MTLATEEHLKNIYDFSINKCAASTIYPASILEDHFKLKWDTKFRKLKDTKVTDNSETVMATTSIKGKQERKNHNTTNCNHKGGGAHSLTDKEVEAKKAAGSQSRPKKFSIQPEEAHVAAAFVTPTNVTPTQVQKVIDNKCFLVNISGVDLGTLRKFLL</sequence>
<dbReference type="EMBL" id="ML178886">
    <property type="protein sequence ID" value="TFK95415.1"/>
    <property type="molecule type" value="Genomic_DNA"/>
</dbReference>
<evidence type="ECO:0000256" key="1">
    <source>
        <dbReference type="SAM" id="MobiDB-lite"/>
    </source>
</evidence>
<evidence type="ECO:0000313" key="3">
    <source>
        <dbReference type="Proteomes" id="UP000305067"/>
    </source>
</evidence>
<accession>A0A5C3PZX2</accession>
<dbReference type="AlphaFoldDB" id="A0A5C3PZX2"/>
<gene>
    <name evidence="2" type="ORF">BDV98DRAFT_598594</name>
</gene>
<keyword evidence="3" id="KW-1185">Reference proteome</keyword>
<feature type="region of interest" description="Disordered" evidence="1">
    <location>
        <begin position="63"/>
        <end position="107"/>
    </location>
</feature>
<evidence type="ECO:0000313" key="2">
    <source>
        <dbReference type="EMBL" id="TFK95415.1"/>
    </source>
</evidence>